<feature type="transmembrane region" description="Helical" evidence="8">
    <location>
        <begin position="149"/>
        <end position="169"/>
    </location>
</feature>
<feature type="domain" description="SLC12A transporter C-terminal" evidence="10">
    <location>
        <begin position="642"/>
        <end position="727"/>
    </location>
</feature>
<feature type="transmembrane region" description="Helical" evidence="8">
    <location>
        <begin position="555"/>
        <end position="588"/>
    </location>
</feature>
<keyword evidence="3" id="KW-0813">Transport</keyword>
<feature type="compositionally biased region" description="Polar residues" evidence="7">
    <location>
        <begin position="45"/>
        <end position="60"/>
    </location>
</feature>
<reference evidence="11" key="1">
    <citation type="submission" date="2022-07" db="EMBL/GenBank/DDBJ databases">
        <title>Phylogenomic reconstructions and comparative analyses of Kickxellomycotina fungi.</title>
        <authorList>
            <person name="Reynolds N.K."/>
            <person name="Stajich J.E."/>
            <person name="Barry K."/>
            <person name="Grigoriev I.V."/>
            <person name="Crous P."/>
            <person name="Smith M.E."/>
        </authorList>
    </citation>
    <scope>NUCLEOTIDE SEQUENCE</scope>
    <source>
        <strain evidence="11">NBRC 105413</strain>
    </source>
</reference>
<keyword evidence="4 8" id="KW-0812">Transmembrane</keyword>
<feature type="transmembrane region" description="Helical" evidence="8">
    <location>
        <begin position="400"/>
        <end position="421"/>
    </location>
</feature>
<dbReference type="GO" id="GO:0055064">
    <property type="term" value="P:chloride ion homeostasis"/>
    <property type="evidence" value="ECO:0007669"/>
    <property type="project" value="TreeGrafter"/>
</dbReference>
<keyword evidence="12" id="KW-1185">Reference proteome</keyword>
<comment type="caution">
    <text evidence="11">The sequence shown here is derived from an EMBL/GenBank/DDBJ whole genome shotgun (WGS) entry which is preliminary data.</text>
</comment>
<organism evidence="11 12">
    <name type="scientific">Coemansia asiatica</name>
    <dbReference type="NCBI Taxonomy" id="1052880"/>
    <lineage>
        <taxon>Eukaryota</taxon>
        <taxon>Fungi</taxon>
        <taxon>Fungi incertae sedis</taxon>
        <taxon>Zoopagomycota</taxon>
        <taxon>Kickxellomycotina</taxon>
        <taxon>Kickxellomycetes</taxon>
        <taxon>Kickxellales</taxon>
        <taxon>Kickxellaceae</taxon>
        <taxon>Coemansia</taxon>
    </lineage>
</organism>
<evidence type="ECO:0000256" key="8">
    <source>
        <dbReference type="SAM" id="Phobius"/>
    </source>
</evidence>
<evidence type="ECO:0000256" key="5">
    <source>
        <dbReference type="ARBA" id="ARBA00022989"/>
    </source>
</evidence>
<dbReference type="InterPro" id="IPR004842">
    <property type="entry name" value="SLC12A_fam"/>
</dbReference>
<feature type="compositionally biased region" description="Low complexity" evidence="7">
    <location>
        <begin position="1018"/>
        <end position="1037"/>
    </location>
</feature>
<evidence type="ECO:0000313" key="12">
    <source>
        <dbReference type="Proteomes" id="UP001145021"/>
    </source>
</evidence>
<accession>A0A9W7XQH7</accession>
<feature type="domain" description="Amino acid permease/ SLC12A" evidence="9">
    <location>
        <begin position="155"/>
        <end position="631"/>
    </location>
</feature>
<dbReference type="AlphaFoldDB" id="A0A9W7XQH7"/>
<dbReference type="Pfam" id="PF03522">
    <property type="entry name" value="SLC12"/>
    <property type="match status" value="1"/>
</dbReference>
<evidence type="ECO:0000256" key="3">
    <source>
        <dbReference type="ARBA" id="ARBA00022448"/>
    </source>
</evidence>
<keyword evidence="6 8" id="KW-0472">Membrane</keyword>
<feature type="transmembrane region" description="Helical" evidence="8">
    <location>
        <begin position="364"/>
        <end position="388"/>
    </location>
</feature>
<dbReference type="InterPro" id="IPR004841">
    <property type="entry name" value="AA-permease/SLC12A_dom"/>
</dbReference>
<gene>
    <name evidence="11" type="ORF">LPJ64_001159</name>
</gene>
<dbReference type="PANTHER" id="PTHR11827">
    <property type="entry name" value="SOLUTE CARRIER FAMILY 12, CATION COTRANSPORTERS"/>
    <property type="match status" value="1"/>
</dbReference>
<dbReference type="EMBL" id="JANBOH010000029">
    <property type="protein sequence ID" value="KAJ1647439.1"/>
    <property type="molecule type" value="Genomic_DNA"/>
</dbReference>
<dbReference type="GO" id="GO:0055075">
    <property type="term" value="P:potassium ion homeostasis"/>
    <property type="evidence" value="ECO:0007669"/>
    <property type="project" value="TreeGrafter"/>
</dbReference>
<feature type="compositionally biased region" description="Polar residues" evidence="7">
    <location>
        <begin position="69"/>
        <end position="80"/>
    </location>
</feature>
<evidence type="ECO:0000259" key="9">
    <source>
        <dbReference type="Pfam" id="PF00324"/>
    </source>
</evidence>
<dbReference type="Gene3D" id="1.20.1740.10">
    <property type="entry name" value="Amino acid/polyamine transporter I"/>
    <property type="match status" value="1"/>
</dbReference>
<evidence type="ECO:0000259" key="10">
    <source>
        <dbReference type="Pfam" id="PF03522"/>
    </source>
</evidence>
<feature type="region of interest" description="Disordered" evidence="7">
    <location>
        <begin position="105"/>
        <end position="146"/>
    </location>
</feature>
<dbReference type="GO" id="GO:0005774">
    <property type="term" value="C:vacuolar membrane"/>
    <property type="evidence" value="ECO:0007669"/>
    <property type="project" value="TreeGrafter"/>
</dbReference>
<dbReference type="FunFam" id="1.20.1740.10:FF:000013">
    <property type="entry name" value="Solute carrier family 12 member"/>
    <property type="match status" value="1"/>
</dbReference>
<feature type="region of interest" description="Disordered" evidence="7">
    <location>
        <begin position="1068"/>
        <end position="1126"/>
    </location>
</feature>
<dbReference type="Proteomes" id="UP001145021">
    <property type="component" value="Unassembled WGS sequence"/>
</dbReference>
<feature type="compositionally biased region" description="Low complexity" evidence="7">
    <location>
        <begin position="1164"/>
        <end position="1179"/>
    </location>
</feature>
<protein>
    <submittedName>
        <fullName evidence="11">Uncharacterized protein</fullName>
    </submittedName>
</protein>
<feature type="transmembrane region" description="Helical" evidence="8">
    <location>
        <begin position="228"/>
        <end position="252"/>
    </location>
</feature>
<evidence type="ECO:0000256" key="2">
    <source>
        <dbReference type="ARBA" id="ARBA00010593"/>
    </source>
</evidence>
<dbReference type="GO" id="GO:0006884">
    <property type="term" value="P:cell volume homeostasis"/>
    <property type="evidence" value="ECO:0007669"/>
    <property type="project" value="TreeGrafter"/>
</dbReference>
<feature type="compositionally biased region" description="Low complexity" evidence="7">
    <location>
        <begin position="128"/>
        <end position="141"/>
    </location>
</feature>
<proteinExistence type="inferred from homology"/>
<feature type="region of interest" description="Disordered" evidence="7">
    <location>
        <begin position="45"/>
        <end position="80"/>
    </location>
</feature>
<dbReference type="PANTHER" id="PTHR11827:SF72">
    <property type="entry name" value="GH08340P"/>
    <property type="match status" value="1"/>
</dbReference>
<dbReference type="InterPro" id="IPR018491">
    <property type="entry name" value="SLC12_C"/>
</dbReference>
<evidence type="ECO:0000313" key="11">
    <source>
        <dbReference type="EMBL" id="KAJ1647439.1"/>
    </source>
</evidence>
<feature type="transmembrane region" description="Helical" evidence="8">
    <location>
        <begin position="303"/>
        <end position="323"/>
    </location>
</feature>
<feature type="transmembrane region" description="Helical" evidence="8">
    <location>
        <begin position="513"/>
        <end position="535"/>
    </location>
</feature>
<comment type="subcellular location">
    <subcellularLocation>
        <location evidence="1">Membrane</location>
        <topology evidence="1">Multi-pass membrane protein</topology>
    </subcellularLocation>
</comment>
<comment type="similarity">
    <text evidence="2">Belongs to the SLC12A transporter family.</text>
</comment>
<evidence type="ECO:0000256" key="7">
    <source>
        <dbReference type="SAM" id="MobiDB-lite"/>
    </source>
</evidence>
<evidence type="ECO:0000256" key="6">
    <source>
        <dbReference type="ARBA" id="ARBA00023136"/>
    </source>
</evidence>
<feature type="region of interest" description="Disordered" evidence="7">
    <location>
        <begin position="1142"/>
        <end position="1179"/>
    </location>
</feature>
<dbReference type="GO" id="GO:0034486">
    <property type="term" value="P:vacuolar transmembrane transport"/>
    <property type="evidence" value="ECO:0007669"/>
    <property type="project" value="TreeGrafter"/>
</dbReference>
<name>A0A9W7XQH7_9FUNG</name>
<evidence type="ECO:0000256" key="1">
    <source>
        <dbReference type="ARBA" id="ARBA00004141"/>
    </source>
</evidence>
<dbReference type="GO" id="GO:0015379">
    <property type="term" value="F:potassium:chloride symporter activity"/>
    <property type="evidence" value="ECO:0007669"/>
    <property type="project" value="TreeGrafter"/>
</dbReference>
<evidence type="ECO:0000256" key="4">
    <source>
        <dbReference type="ARBA" id="ARBA00022692"/>
    </source>
</evidence>
<sequence length="1274" mass="138874">MPRFLSRAGTNIDDLERQLARVGSVENDASSINNDNADEETALLSANSKQQSTVPHSTSDPRLPEYGSVSPNTNREQTPGCRQQGCLYAGICSCSKSLGMRIDGEGNGSSHISPLSASRRHQIQEASQQPQQPQQPQQLQQQPPPQRKLGTWDGVFLPVMLSIWGILVYVRMGYFLGQIGIVGTIGSFLCGYTVTTMTTLSISAISTNGTVKGGGPYYMLSRSLGPEFGGSIGLMFYTGTLLSGALNAVAFVEPLLSNFGKNGGHLLKLFPEGWYWSILYSSVLLVFCTTVCLIGARMFAKASTILSTLIIASTTMILLSFAFRQPFVNEAKSIYYTGWRLSTFKENLWPELTPISPGSPSETFGTVLGVLFPACIGIMAGASMSSALRKPSKSIPKGTLWAVLITFILYMTIIVCLGSTTRRATLRENFNVLEEINILPIIVPIGAITTSVTSTLSGVLSSASILQAIAKDDLFACLKPFKRVDRNDNPTQAILVSYLISQLAFFVGDTNAVAPYATVFNLIMFAFVNFACLVLKLAASVNFRPTFYYFKAWTAFLGATGCFAIMLFVNMVSSLVSTAVVILLFLYVHYTCPPKPWGDVTQSLIYHQCRKFMLRLDLRKDHVKFWRPQILLLVHNPRSSLQLIRFCNSLKKGGLYVIGHVIKGRFYDLLPEFKYQEAAWLRLVDVLNVKAFVNLTIDENDDSGARSLVFGAGLGGMRPNIVVMGFLNPKSRSAHLDGSCCWNGNPDSGIELPTDDIKLNDPISSTAYVRIIEDVLSMGKAVGIACGFSKLGYLTPISSDYRWVQASSLSMRSSGSDSFFDSGKKQYIDLWPIQIGTAATTVDGNGQHAAYLTNFDSYVMVLQLGTVLHLVPYWNKHYTLRVMCFVEDQADVAEEYRRVDKLLRDLRVMAELRVFYLRGAGLSSYDEAASQISRKALPVQDMESAIRPTEQLPPNSVRFASQRKCNSRGGPLLVSTSLDRASALEDVATSGIFSRKVNLPMPLRYESSRIERSGPGNSSTIISSSSSSTSSSSVGDTSDSESENESDVLPRSPNRLSLLPRFATISSGTSSLGRRLRGQAGRWSGRDRRSSADSPKPNRVRILSNPKAQDNENLAGSMGMASRRRSDGSMVLSDFYSRALASVPSSSIRPPKSNDQMAEEEQAAESSDSASNSNNGSDVSPAVNVAAVAATVSDSEFNDMSVSTQNRILNEIIRRESGQGTTALIFTTLQAPEPGASESEQRAAEYLGEIDTLVHGLPPVFLVHATSLTVTTSL</sequence>
<feature type="transmembrane region" description="Helical" evidence="8">
    <location>
        <begin position="274"/>
        <end position="296"/>
    </location>
</feature>
<keyword evidence="5 8" id="KW-1133">Transmembrane helix</keyword>
<feature type="region of interest" description="Disordered" evidence="7">
    <location>
        <begin position="1008"/>
        <end position="1055"/>
    </location>
</feature>
<dbReference type="Pfam" id="PF00324">
    <property type="entry name" value="AA_permease"/>
    <property type="match status" value="1"/>
</dbReference>